<dbReference type="Pfam" id="PF14917">
    <property type="entry name" value="CCDC74_C"/>
    <property type="match status" value="1"/>
</dbReference>
<dbReference type="InterPro" id="IPR040370">
    <property type="entry name" value="CCDC74A/CCDC74B/CCDC92"/>
</dbReference>
<dbReference type="Pfam" id="PF14916">
    <property type="entry name" value="CCDC92"/>
    <property type="match status" value="1"/>
</dbReference>
<gene>
    <name evidence="6" type="ORF">FQA47_016722</name>
</gene>
<dbReference type="InterPro" id="IPR039496">
    <property type="entry name" value="CCDC92/74_N"/>
</dbReference>
<protein>
    <submittedName>
        <fullName evidence="6">Coiled-coil domain-containing protein 74B</fullName>
    </submittedName>
</protein>
<evidence type="ECO:0000259" key="5">
    <source>
        <dbReference type="Pfam" id="PF14917"/>
    </source>
</evidence>
<evidence type="ECO:0000256" key="2">
    <source>
        <dbReference type="SAM" id="Coils"/>
    </source>
</evidence>
<dbReference type="AlphaFoldDB" id="A0A834C5M7"/>
<comment type="caution">
    <text evidence="6">The sequence shown here is derived from an EMBL/GenBank/DDBJ whole genome shotgun (WGS) entry which is preliminary data.</text>
</comment>
<dbReference type="Proteomes" id="UP000646548">
    <property type="component" value="Unassembled WGS sequence"/>
</dbReference>
<sequence length="253" mass="28485">MSGSSFPPLHHLPHWRRVGPLHGKTGFTRLSMSQHLKPLPVISLTHAGMRAAAPVENDHGDPRVTSLERNIRFLQEQHKETLEKLHAEIDHLRRENKELLYRRIMEPVRGKGLEAKQQAQKSPARGSEAHTANLKKNLPEVHKESCPIIIDIFNSGKCSRVLGSPRPDGGVHGKGLLIASLLPLRIRRSSSHPAHAPTLQECEVIIRQLHSANALQAQEITRTKALLREVVLRKKMTPENYNLTKAYLLDETE</sequence>
<feature type="domain" description="Coiled coil protein 74 C-terminal" evidence="5">
    <location>
        <begin position="191"/>
        <end position="251"/>
    </location>
</feature>
<reference evidence="6" key="1">
    <citation type="journal article" name="BMC Genomics">
        <title>Long-read sequencing and de novo genome assembly of marine medaka (Oryzias melastigma).</title>
        <authorList>
            <person name="Liang P."/>
            <person name="Saqib H.S.A."/>
            <person name="Ni X."/>
            <person name="Shen Y."/>
        </authorList>
    </citation>
    <scope>NUCLEOTIDE SEQUENCE</scope>
    <source>
        <strain evidence="6">Bigg-433</strain>
    </source>
</reference>
<dbReference type="EMBL" id="WKFB01000350">
    <property type="protein sequence ID" value="KAF6725863.1"/>
    <property type="molecule type" value="Genomic_DNA"/>
</dbReference>
<dbReference type="InterPro" id="IPR029422">
    <property type="entry name" value="CCDC74_C"/>
</dbReference>
<evidence type="ECO:0000313" key="7">
    <source>
        <dbReference type="Proteomes" id="UP000646548"/>
    </source>
</evidence>
<feature type="domain" description="CCDC92/74 N-terminal" evidence="4">
    <location>
        <begin position="63"/>
        <end position="107"/>
    </location>
</feature>
<evidence type="ECO:0000256" key="3">
    <source>
        <dbReference type="SAM" id="MobiDB-lite"/>
    </source>
</evidence>
<keyword evidence="1 2" id="KW-0175">Coiled coil</keyword>
<feature type="coiled-coil region" evidence="2">
    <location>
        <begin position="64"/>
        <end position="102"/>
    </location>
</feature>
<evidence type="ECO:0000256" key="1">
    <source>
        <dbReference type="ARBA" id="ARBA00023054"/>
    </source>
</evidence>
<accession>A0A834C5M7</accession>
<evidence type="ECO:0000313" key="6">
    <source>
        <dbReference type="EMBL" id="KAF6725863.1"/>
    </source>
</evidence>
<name>A0A834C5M7_ORYME</name>
<dbReference type="PANTHER" id="PTHR14882:SF5">
    <property type="entry name" value="COILED-COIL DOMAIN CONTAINING 74A"/>
    <property type="match status" value="1"/>
</dbReference>
<feature type="region of interest" description="Disordered" evidence="3">
    <location>
        <begin position="111"/>
        <end position="132"/>
    </location>
</feature>
<organism evidence="6 7">
    <name type="scientific">Oryzias melastigma</name>
    <name type="common">Marine medaka</name>
    <dbReference type="NCBI Taxonomy" id="30732"/>
    <lineage>
        <taxon>Eukaryota</taxon>
        <taxon>Metazoa</taxon>
        <taxon>Chordata</taxon>
        <taxon>Craniata</taxon>
        <taxon>Vertebrata</taxon>
        <taxon>Euteleostomi</taxon>
        <taxon>Actinopterygii</taxon>
        <taxon>Neopterygii</taxon>
        <taxon>Teleostei</taxon>
        <taxon>Neoteleostei</taxon>
        <taxon>Acanthomorphata</taxon>
        <taxon>Ovalentaria</taxon>
        <taxon>Atherinomorphae</taxon>
        <taxon>Beloniformes</taxon>
        <taxon>Adrianichthyidae</taxon>
        <taxon>Oryziinae</taxon>
        <taxon>Oryzias</taxon>
    </lineage>
</organism>
<evidence type="ECO:0000259" key="4">
    <source>
        <dbReference type="Pfam" id="PF14916"/>
    </source>
</evidence>
<proteinExistence type="predicted"/>
<dbReference type="PANTHER" id="PTHR14882">
    <property type="entry name" value="COILED-COIL DOMAIN-CONTAINING 74A"/>
    <property type="match status" value="1"/>
</dbReference>